<dbReference type="EMBL" id="RBNI01002385">
    <property type="protein sequence ID" value="RUP49354.1"/>
    <property type="molecule type" value="Genomic_DNA"/>
</dbReference>
<keyword evidence="2" id="KW-1185">Reference proteome</keyword>
<organism evidence="1 2">
    <name type="scientific">Jimgerdemannia flammicorona</name>
    <dbReference type="NCBI Taxonomy" id="994334"/>
    <lineage>
        <taxon>Eukaryota</taxon>
        <taxon>Fungi</taxon>
        <taxon>Fungi incertae sedis</taxon>
        <taxon>Mucoromycota</taxon>
        <taxon>Mucoromycotina</taxon>
        <taxon>Endogonomycetes</taxon>
        <taxon>Endogonales</taxon>
        <taxon>Endogonaceae</taxon>
        <taxon>Jimgerdemannia</taxon>
    </lineage>
</organism>
<evidence type="ECO:0000313" key="2">
    <source>
        <dbReference type="Proteomes" id="UP000268093"/>
    </source>
</evidence>
<gene>
    <name evidence="1" type="ORF">BC936DRAFT_142740</name>
</gene>
<name>A0A433DEW7_9FUNG</name>
<proteinExistence type="predicted"/>
<accession>A0A433DEW7</accession>
<comment type="caution">
    <text evidence="1">The sequence shown here is derived from an EMBL/GenBank/DDBJ whole genome shotgun (WGS) entry which is preliminary data.</text>
</comment>
<evidence type="ECO:0000313" key="1">
    <source>
        <dbReference type="EMBL" id="RUP49354.1"/>
    </source>
</evidence>
<protein>
    <submittedName>
        <fullName evidence="1">Uncharacterized protein</fullName>
    </submittedName>
</protein>
<reference evidence="1 2" key="1">
    <citation type="journal article" date="2018" name="New Phytol.">
        <title>Phylogenomics of Endogonaceae and evolution of mycorrhizas within Mucoromycota.</title>
        <authorList>
            <person name="Chang Y."/>
            <person name="Desiro A."/>
            <person name="Na H."/>
            <person name="Sandor L."/>
            <person name="Lipzen A."/>
            <person name="Clum A."/>
            <person name="Barry K."/>
            <person name="Grigoriev I.V."/>
            <person name="Martin F.M."/>
            <person name="Stajich J.E."/>
            <person name="Smith M.E."/>
            <person name="Bonito G."/>
            <person name="Spatafora J.W."/>
        </authorList>
    </citation>
    <scope>NUCLEOTIDE SEQUENCE [LARGE SCALE GENOMIC DNA]</scope>
    <source>
        <strain evidence="1 2">GMNB39</strain>
    </source>
</reference>
<sequence>MANAVHTLHSSSTGCRKYETAIAIVTFPMGNTRCASCYSILSLEGLVVHNEAIKFSLNIRRQAYYANRPLLGAPGIFIYIG</sequence>
<dbReference type="AlphaFoldDB" id="A0A433DEW7"/>
<dbReference type="Proteomes" id="UP000268093">
    <property type="component" value="Unassembled WGS sequence"/>
</dbReference>